<dbReference type="GO" id="GO:0055085">
    <property type="term" value="P:transmembrane transport"/>
    <property type="evidence" value="ECO:0000318"/>
    <property type="project" value="GO_Central"/>
</dbReference>
<feature type="transmembrane region" description="Helical" evidence="11">
    <location>
        <begin position="1452"/>
        <end position="1472"/>
    </location>
</feature>
<dbReference type="PROSITE" id="PS00211">
    <property type="entry name" value="ABC_TRANSPORTER_1"/>
    <property type="match status" value="1"/>
</dbReference>
<feature type="transmembrane region" description="Helical" evidence="11">
    <location>
        <begin position="278"/>
        <end position="297"/>
    </location>
</feature>
<feature type="transmembrane region" description="Helical" evidence="11">
    <location>
        <begin position="553"/>
        <end position="574"/>
    </location>
</feature>
<dbReference type="RefSeq" id="XP_003319966.2">
    <property type="nucleotide sequence ID" value="XM_003319918.2"/>
</dbReference>
<feature type="domain" description="ABC transporter" evidence="12">
    <location>
        <begin position="1542"/>
        <end position="1801"/>
    </location>
</feature>
<dbReference type="Proteomes" id="UP000008783">
    <property type="component" value="Unassembled WGS sequence"/>
</dbReference>
<feature type="transmembrane region" description="Helical" evidence="11">
    <location>
        <begin position="765"/>
        <end position="788"/>
    </location>
</feature>
<dbReference type="InterPro" id="IPR003439">
    <property type="entry name" value="ABC_transporter-like_ATP-bd"/>
</dbReference>
<keyword evidence="3 11" id="KW-0812">Transmembrane</keyword>
<feature type="transmembrane region" description="Helical" evidence="11">
    <location>
        <begin position="521"/>
        <end position="541"/>
    </location>
</feature>
<feature type="domain" description="ABC transporter" evidence="12">
    <location>
        <begin position="875"/>
        <end position="1114"/>
    </location>
</feature>
<gene>
    <name evidence="14" type="ORF">PGTG_00878</name>
</gene>
<organism evidence="14 15">
    <name type="scientific">Puccinia graminis f. sp. tritici (strain CRL 75-36-700-3 / race SCCL)</name>
    <name type="common">Black stem rust fungus</name>
    <dbReference type="NCBI Taxonomy" id="418459"/>
    <lineage>
        <taxon>Eukaryota</taxon>
        <taxon>Fungi</taxon>
        <taxon>Dikarya</taxon>
        <taxon>Basidiomycota</taxon>
        <taxon>Pucciniomycotina</taxon>
        <taxon>Pucciniomycetes</taxon>
        <taxon>Pucciniales</taxon>
        <taxon>Pucciniaceae</taxon>
        <taxon>Puccinia</taxon>
    </lineage>
</organism>
<dbReference type="InterPro" id="IPR027417">
    <property type="entry name" value="P-loop_NTPase"/>
</dbReference>
<dbReference type="HOGENOM" id="CLU_000604_27_6_1"/>
<sequence length="1836" mass="204005">MVWTVRPPVDYREALRITARAGNLIEDPPRNFQTQQGQADTLTSLFPKFSLVVPSNKLCLLTSQKRPSGLSSARNPSSQFKQPQAVFSYHHQPMRTQRYFQSVVTPHQLPPPAHREVRVSGDDHWCRSSSSPYWDGQDFSRCARLKYLIGEPALVLVFLLGGSFILPYLPRLWERIRSRNLGRSWMKRRATPYETIHNPSTQVARKDPDLNGPQAVSQAEDQIIAIEVMREGGLGIDEQDRQELLRTHNLPCPPNVCQNSCADTTSYLTALVRSWKEFSITACTVGMLVTAAARYFISTDIDAGSHWLLIPIMLWLFVSVISTMKLLIQIQSVIRNKPHPHPKYFELEYRTVPIYLINLPLELLDTRSILLQHFSSQHTVESTYQLMVIRLLTLMFLIIANVLELVTPRPTTLLPDSSKDRSSTIATTDVQPNAQRPGPLEPGRSLLSLAYFIHTDSYLWRHKSSTATEESIPDVRVDDKSAAVLFRWKKDQDEYAAENIKPSFLRALTWHFRNILLSQQLFAYFNAVGSLLPPFFLQRIIGFISSKSSDNPQPVHVALLYAFGMLGTQVFLAFSQSASLMIGRRLSVRLRGLLITLIFTKSLRRTGVNPKVSEVVDSSDDGSSTDSKSTSKEDPETSASTGKIANLVSNDVASLAEIGAYLHFLWPESAIQLILAGIYLYILLGYSALAGMFCIVIAVPIQSYLTALWARYQDLLMAAADKRLGLATEVINNIKVVKFFAWESNFLQKMQVLREAELVMLFKRLLVTIGESTVSFSVPIFVSIVTFYTHTKVLGKSLTAEEAFTALALFNVFRFPLSVLVGMISGLLQSYVSLKRIECFLNEKETEKYSTLSVPRPEAGDPLVGFKNATFTYDAKQEDAGPAIESSTFKLCGLDFAFPEGKLSLIIGRVGSGKGTLLLSLLGETTKLSGEAFLPSPVSRAWGLDPEVQLTETTAYCPQQAWLLSDSIRNNILYGSTMNQSRYTQVLKACALASDLTTFTDGDLTEIGDKGTVLSGGQKARISLARALYSPAKVLLLDDVLSAVDSHTAQHLFNHVLTGPLMKDRTCILVTHAVDLCMPAASFVVSLDRGQVVYAGDPSASKLASALNTISEDTEVQSSQSPRESDHELTIENLAAPTLHEDDAVVEIKTRATQRLVEEEHQAVGAVSLTTYKLYYDCLGGFMPLFNTFVLFILAELGNVLSTWVLKQWAESNQESPAPTSPISSSLLAPSIVTSTEISSTSPNLLYFHSDSSSEKDPNREARLDRYILLYLLTGMFALAFELIRETYFTCRSIIAGRKIYERLIGTLLSAQVRFFDTVPMGRVLNRLSTDVRTVDRDLADALIYMAEDVLSTIAILIVVIAVLPMGFLVSTMGACLIYVAIGYLYLASTREIKRSESTSRSPVISLCTECLGGVTSIRAYGDIGRYTQQMFKLIDAYNRPFFMLWMCNRWLSCRIDTAAALFTFLVVIYMIQSDMPAALSGFALSYVITLNTKTLWIVRWWSVNEINFNSMERIHEYLGVDQEPKNGIQPPAAWPSKQGTIEVEGLTARYAPHLPPVLKSVSFSVKAGEKIGICGRTGSGKSTLALSFFRFIEAEAGRIVIDGLDISKLDLASLRSRLTIIPQESVLFSATIRWNLDPFSEHDDSRIWDALRRVGMAAPSFELSPNGSNAADAPPDSNSTGQDLQFITSLDMEVKEGGKNFSTGQRQLLAIARAILKLENSALLILDESTASLDAESDEKIQATIRSEIGNSTILCIAHRLKTIIDYDKVLVLSDGEVLEFDEPWKLLLDDEDGEQEAGSVKKPSAFKELCLKSGHYDELKQSALQAKELRSKSH</sequence>
<dbReference type="CDD" id="cd18596">
    <property type="entry name" value="ABC_6TM_VMR1_D1_like"/>
    <property type="match status" value="1"/>
</dbReference>
<dbReference type="GO" id="GO:0000329">
    <property type="term" value="C:fungal-type vacuole membrane"/>
    <property type="evidence" value="ECO:0000318"/>
    <property type="project" value="GO_Central"/>
</dbReference>
<feature type="transmembrane region" description="Helical" evidence="11">
    <location>
        <begin position="808"/>
        <end position="828"/>
    </location>
</feature>
<dbReference type="InterPro" id="IPR017871">
    <property type="entry name" value="ABC_transporter-like_CS"/>
</dbReference>
<dbReference type="Gene3D" id="1.20.1560.10">
    <property type="entry name" value="ABC transporter type 1, transmembrane domain"/>
    <property type="match status" value="2"/>
</dbReference>
<dbReference type="VEuPathDB" id="FungiDB:PGTG_00878"/>
<reference evidence="15" key="2">
    <citation type="journal article" date="2011" name="Proc. Natl. Acad. Sci. U.S.A.">
        <title>Obligate biotrophy features unraveled by the genomic analysis of rust fungi.</title>
        <authorList>
            <person name="Duplessis S."/>
            <person name="Cuomo C.A."/>
            <person name="Lin Y.-C."/>
            <person name="Aerts A."/>
            <person name="Tisserant E."/>
            <person name="Veneault-Fourrey C."/>
            <person name="Joly D.L."/>
            <person name="Hacquard S."/>
            <person name="Amselem J."/>
            <person name="Cantarel B.L."/>
            <person name="Chiu R."/>
            <person name="Coutinho P.M."/>
            <person name="Feau N."/>
            <person name="Field M."/>
            <person name="Frey P."/>
            <person name="Gelhaye E."/>
            <person name="Goldberg J."/>
            <person name="Grabherr M.G."/>
            <person name="Kodira C.D."/>
            <person name="Kohler A."/>
            <person name="Kuees U."/>
            <person name="Lindquist E.A."/>
            <person name="Lucas S.M."/>
            <person name="Mago R."/>
            <person name="Mauceli E."/>
            <person name="Morin E."/>
            <person name="Murat C."/>
            <person name="Pangilinan J.L."/>
            <person name="Park R."/>
            <person name="Pearson M."/>
            <person name="Quesneville H."/>
            <person name="Rouhier N."/>
            <person name="Sakthikumar S."/>
            <person name="Salamov A.A."/>
            <person name="Schmutz J."/>
            <person name="Selles B."/>
            <person name="Shapiro H."/>
            <person name="Tanguay P."/>
            <person name="Tuskan G.A."/>
            <person name="Henrissat B."/>
            <person name="Van de Peer Y."/>
            <person name="Rouze P."/>
            <person name="Ellis J.G."/>
            <person name="Dodds P.N."/>
            <person name="Schein J.E."/>
            <person name="Zhong S."/>
            <person name="Hamelin R.C."/>
            <person name="Grigoriev I.V."/>
            <person name="Szabo L.J."/>
            <person name="Martin F."/>
        </authorList>
    </citation>
    <scope>NUCLEOTIDE SEQUENCE [LARGE SCALE GENOMIC DNA]</scope>
    <source>
        <strain evidence="15">CRL 75-36-700-3 / race SCCL</strain>
    </source>
</reference>
<feature type="transmembrane region" description="Helical" evidence="11">
    <location>
        <begin position="1368"/>
        <end position="1387"/>
    </location>
</feature>
<dbReference type="FunFam" id="1.20.1560.10:FF:000366">
    <property type="entry name" value="Uncharacterized protein"/>
    <property type="match status" value="1"/>
</dbReference>
<evidence type="ECO:0000313" key="14">
    <source>
        <dbReference type="EMBL" id="EFP75547.2"/>
    </source>
</evidence>
<evidence type="ECO:0000256" key="11">
    <source>
        <dbReference type="SAM" id="Phobius"/>
    </source>
</evidence>
<feature type="transmembrane region" description="Helical" evidence="11">
    <location>
        <begin position="1342"/>
        <end position="1362"/>
    </location>
</feature>
<evidence type="ECO:0000256" key="1">
    <source>
        <dbReference type="ARBA" id="ARBA00004141"/>
    </source>
</evidence>
<dbReference type="SMART" id="SM00382">
    <property type="entry name" value="AAA"/>
    <property type="match status" value="2"/>
</dbReference>
<feature type="domain" description="ABC transmembrane type-1" evidence="13">
    <location>
        <begin position="1189"/>
        <end position="1503"/>
    </location>
</feature>
<evidence type="ECO:0000256" key="4">
    <source>
        <dbReference type="ARBA" id="ARBA00022737"/>
    </source>
</evidence>
<feature type="compositionally biased region" description="Polar residues" evidence="10">
    <location>
        <begin position="423"/>
        <end position="434"/>
    </location>
</feature>
<dbReference type="GO" id="GO:0016887">
    <property type="term" value="F:ATP hydrolysis activity"/>
    <property type="evidence" value="ECO:0007669"/>
    <property type="project" value="InterPro"/>
</dbReference>
<dbReference type="KEGG" id="pgr:PGTG_00878"/>
<feature type="transmembrane region" description="Helical" evidence="11">
    <location>
        <begin position="309"/>
        <end position="327"/>
    </location>
</feature>
<keyword evidence="15" id="KW-1185">Reference proteome</keyword>
<dbReference type="Pfam" id="PF00664">
    <property type="entry name" value="ABC_membrane"/>
    <property type="match status" value="2"/>
</dbReference>
<dbReference type="EMBL" id="DS178264">
    <property type="protein sequence ID" value="EFP75547.2"/>
    <property type="molecule type" value="Genomic_DNA"/>
</dbReference>
<proteinExistence type="predicted"/>
<evidence type="ECO:0000259" key="13">
    <source>
        <dbReference type="PROSITE" id="PS50929"/>
    </source>
</evidence>
<dbReference type="GO" id="GO:0140359">
    <property type="term" value="F:ABC-type transporter activity"/>
    <property type="evidence" value="ECO:0000318"/>
    <property type="project" value="GO_Central"/>
</dbReference>
<dbReference type="SUPFAM" id="SSF52540">
    <property type="entry name" value="P-loop containing nucleoside triphosphate hydrolases"/>
    <property type="match status" value="2"/>
</dbReference>
<dbReference type="CDD" id="cd03250">
    <property type="entry name" value="ABCC_MRP_domain1"/>
    <property type="match status" value="1"/>
</dbReference>
<dbReference type="FunFam" id="3.40.50.300:FF:000825">
    <property type="entry name" value="ABC bile acid transporter"/>
    <property type="match status" value="1"/>
</dbReference>
<protein>
    <submittedName>
        <fullName evidence="14">Uncharacterized protein</fullName>
    </submittedName>
</protein>
<dbReference type="InParanoid" id="E3JU22"/>
<dbReference type="PANTHER" id="PTHR24223:SF353">
    <property type="entry name" value="ABC TRANSPORTER ATP-BINDING PROTEIN_PERMEASE VMR1-RELATED"/>
    <property type="match status" value="1"/>
</dbReference>
<evidence type="ECO:0000256" key="5">
    <source>
        <dbReference type="ARBA" id="ARBA00022741"/>
    </source>
</evidence>
<feature type="transmembrane region" description="Helical" evidence="11">
    <location>
        <begin position="1267"/>
        <end position="1284"/>
    </location>
</feature>
<dbReference type="InterPro" id="IPR003593">
    <property type="entry name" value="AAA+_ATPase"/>
</dbReference>
<comment type="subcellular location">
    <subcellularLocation>
        <location evidence="1">Membrane</location>
        <topology evidence="1">Multi-pass membrane protein</topology>
    </subcellularLocation>
</comment>
<dbReference type="STRING" id="418459.E3JU22"/>
<evidence type="ECO:0000256" key="6">
    <source>
        <dbReference type="ARBA" id="ARBA00022840"/>
    </source>
</evidence>
<dbReference type="PANTHER" id="PTHR24223">
    <property type="entry name" value="ATP-BINDING CASSETTE SUB-FAMILY C"/>
    <property type="match status" value="1"/>
</dbReference>
<dbReference type="PROSITE" id="PS50929">
    <property type="entry name" value="ABC_TM1F"/>
    <property type="match status" value="2"/>
</dbReference>
<keyword evidence="7 11" id="KW-1133">Transmembrane helix</keyword>
<dbReference type="OrthoDB" id="6500128at2759"/>
<feature type="transmembrane region" description="Helical" evidence="11">
    <location>
        <begin position="147"/>
        <end position="169"/>
    </location>
</feature>
<keyword evidence="8 11" id="KW-0472">Membrane</keyword>
<keyword evidence="4" id="KW-0677">Repeat</keyword>
<accession>E3JU22</accession>
<dbReference type="InterPro" id="IPR050173">
    <property type="entry name" value="ABC_transporter_C-like"/>
</dbReference>
<dbReference type="PROSITE" id="PS50893">
    <property type="entry name" value="ABC_TRANSPORTER_2"/>
    <property type="match status" value="2"/>
</dbReference>
<feature type="compositionally biased region" description="Low complexity" evidence="10">
    <location>
        <begin position="614"/>
        <end position="628"/>
    </location>
</feature>
<dbReference type="GO" id="GO:0005524">
    <property type="term" value="F:ATP binding"/>
    <property type="evidence" value="ECO:0007669"/>
    <property type="project" value="UniProtKB-KW"/>
</dbReference>
<dbReference type="Pfam" id="PF00005">
    <property type="entry name" value="ABC_tran"/>
    <property type="match status" value="2"/>
</dbReference>
<keyword evidence="6" id="KW-0067">ATP-binding</keyword>
<reference key="1">
    <citation type="submission" date="2007-01" db="EMBL/GenBank/DDBJ databases">
        <title>The Genome Sequence of Puccinia graminis f. sp. tritici Strain CRL 75-36-700-3.</title>
        <authorList>
            <consortium name="The Broad Institute Genome Sequencing Platform"/>
            <person name="Birren B."/>
            <person name="Lander E."/>
            <person name="Galagan J."/>
            <person name="Nusbaum C."/>
            <person name="Devon K."/>
            <person name="Cuomo C."/>
            <person name="Jaffe D."/>
            <person name="Butler J."/>
            <person name="Alvarez P."/>
            <person name="Gnerre S."/>
            <person name="Grabherr M."/>
            <person name="Mauceli E."/>
            <person name="Brockman W."/>
            <person name="Young S."/>
            <person name="LaButti K."/>
            <person name="Sykes S."/>
            <person name="DeCaprio D."/>
            <person name="Crawford M."/>
            <person name="Koehrsen M."/>
            <person name="Engels R."/>
            <person name="Montgomery P."/>
            <person name="Pearson M."/>
            <person name="Howarth C."/>
            <person name="Larson L."/>
            <person name="White J."/>
            <person name="Zeng Q."/>
            <person name="Kodira C."/>
            <person name="Yandava C."/>
            <person name="Alvarado L."/>
            <person name="O'Leary S."/>
            <person name="Szabo L."/>
            <person name="Dean R."/>
            <person name="Schein J."/>
        </authorList>
    </citation>
    <scope>NUCLEOTIDE SEQUENCE</scope>
    <source>
        <strain>CRL 75-36-700-3</strain>
    </source>
</reference>
<feature type="region of interest" description="Disordered" evidence="10">
    <location>
        <begin position="414"/>
        <end position="439"/>
    </location>
</feature>
<name>E3JU22_PUCGT</name>
<evidence type="ECO:0000256" key="9">
    <source>
        <dbReference type="ARBA" id="ARBA00023180"/>
    </source>
</evidence>
<evidence type="ECO:0000256" key="7">
    <source>
        <dbReference type="ARBA" id="ARBA00022989"/>
    </source>
</evidence>
<feature type="region of interest" description="Disordered" evidence="10">
    <location>
        <begin position="614"/>
        <end position="640"/>
    </location>
</feature>
<dbReference type="CDD" id="cd03244">
    <property type="entry name" value="ABCC_MRP_domain2"/>
    <property type="match status" value="1"/>
</dbReference>
<feature type="domain" description="ABC transmembrane type-1" evidence="13">
    <location>
        <begin position="521"/>
        <end position="829"/>
    </location>
</feature>
<dbReference type="GeneID" id="10543263"/>
<feature type="transmembrane region" description="Helical" evidence="11">
    <location>
        <begin position="678"/>
        <end position="701"/>
    </location>
</feature>
<dbReference type="InterPro" id="IPR011527">
    <property type="entry name" value="ABC1_TM_dom"/>
</dbReference>
<evidence type="ECO:0000256" key="3">
    <source>
        <dbReference type="ARBA" id="ARBA00022692"/>
    </source>
</evidence>
<keyword evidence="2" id="KW-0813">Transport</keyword>
<evidence type="ECO:0000256" key="2">
    <source>
        <dbReference type="ARBA" id="ARBA00022448"/>
    </source>
</evidence>
<dbReference type="Gene3D" id="3.40.50.300">
    <property type="entry name" value="P-loop containing nucleotide triphosphate hydrolases"/>
    <property type="match status" value="2"/>
</dbReference>
<dbReference type="InterPro" id="IPR036640">
    <property type="entry name" value="ABC1_TM_sf"/>
</dbReference>
<evidence type="ECO:0000256" key="10">
    <source>
        <dbReference type="SAM" id="MobiDB-lite"/>
    </source>
</evidence>
<dbReference type="CDD" id="cd18604">
    <property type="entry name" value="ABC_6TM_VMR1_D2_like"/>
    <property type="match status" value="1"/>
</dbReference>
<dbReference type="FunFam" id="3.40.50.300:FF:000630">
    <property type="entry name" value="ATP-binding cassette (ABC) transporter, putative"/>
    <property type="match status" value="1"/>
</dbReference>
<evidence type="ECO:0000313" key="15">
    <source>
        <dbReference type="Proteomes" id="UP000008783"/>
    </source>
</evidence>
<keyword evidence="5" id="KW-0547">Nucleotide-binding</keyword>
<evidence type="ECO:0000259" key="12">
    <source>
        <dbReference type="PROSITE" id="PS50893"/>
    </source>
</evidence>
<keyword evidence="9" id="KW-0325">Glycoprotein</keyword>
<dbReference type="eggNOG" id="KOG0054">
    <property type="taxonomic scope" value="Eukaryota"/>
</dbReference>
<dbReference type="SUPFAM" id="SSF90123">
    <property type="entry name" value="ABC transporter transmembrane region"/>
    <property type="match status" value="2"/>
</dbReference>
<evidence type="ECO:0000256" key="8">
    <source>
        <dbReference type="ARBA" id="ARBA00023136"/>
    </source>
</evidence>